<gene>
    <name evidence="1" type="ORF">SHERM_12476</name>
</gene>
<dbReference type="Proteomes" id="UP001153555">
    <property type="component" value="Unassembled WGS sequence"/>
</dbReference>
<feature type="non-terminal residue" evidence="1">
    <location>
        <position position="1"/>
    </location>
</feature>
<comment type="caution">
    <text evidence="1">The sequence shown here is derived from an EMBL/GenBank/DDBJ whole genome shotgun (WGS) entry which is preliminary data.</text>
</comment>
<dbReference type="EMBL" id="CACSLK010008332">
    <property type="protein sequence ID" value="CAA0811269.1"/>
    <property type="molecule type" value="Genomic_DNA"/>
</dbReference>
<sequence length="299" mass="34359">VLHHLVHDLGTDPVTTLVRKQGGIEQHPQPASRHMLSRSSCAILLQRSIKGVIRHRAVTPKARHQPVLGHPQQLHAVRMLCHAVEVPCDYRSDDRNPQYGPHTNTSRMVTLNGCNYHVWKGKMEDILYVKDYYLPVFTDEKPSDTTDKEWELCHRQVCGYIRQWVDDNVLNHVSEEKHARILWNKLEELYARKTGNNKLFLIKQMMALKYQDGKTMSDHLNTFQGIINQLAGMNIEFDDEIQGLWLLGTLPDSWETFRTSLSNSAPNGICSMDMVKSSVLNEEMRRKSQGSSSQTDVLF</sequence>
<dbReference type="PANTHER" id="PTHR47481">
    <property type="match status" value="1"/>
</dbReference>
<keyword evidence="2" id="KW-1185">Reference proteome</keyword>
<reference evidence="1" key="1">
    <citation type="submission" date="2019-12" db="EMBL/GenBank/DDBJ databases">
        <authorList>
            <person name="Scholes J."/>
        </authorList>
    </citation>
    <scope>NUCLEOTIDE SEQUENCE</scope>
</reference>
<accession>A0A9N7MRX8</accession>
<protein>
    <recommendedName>
        <fullName evidence="3">Retrovirus-related Pol polyprotein from transposon TNT 1-94</fullName>
    </recommendedName>
</protein>
<evidence type="ECO:0008006" key="3">
    <source>
        <dbReference type="Google" id="ProtNLM"/>
    </source>
</evidence>
<proteinExistence type="predicted"/>
<feature type="non-terminal residue" evidence="1">
    <location>
        <position position="299"/>
    </location>
</feature>
<organism evidence="1 2">
    <name type="scientific">Striga hermonthica</name>
    <name type="common">Purple witchweed</name>
    <name type="synonym">Buchnera hermonthica</name>
    <dbReference type="NCBI Taxonomy" id="68872"/>
    <lineage>
        <taxon>Eukaryota</taxon>
        <taxon>Viridiplantae</taxon>
        <taxon>Streptophyta</taxon>
        <taxon>Embryophyta</taxon>
        <taxon>Tracheophyta</taxon>
        <taxon>Spermatophyta</taxon>
        <taxon>Magnoliopsida</taxon>
        <taxon>eudicotyledons</taxon>
        <taxon>Gunneridae</taxon>
        <taxon>Pentapetalae</taxon>
        <taxon>asterids</taxon>
        <taxon>lamiids</taxon>
        <taxon>Lamiales</taxon>
        <taxon>Orobanchaceae</taxon>
        <taxon>Buchnereae</taxon>
        <taxon>Striga</taxon>
    </lineage>
</organism>
<name>A0A9N7MRX8_STRHE</name>
<dbReference type="Pfam" id="PF14223">
    <property type="entry name" value="Retrotran_gag_2"/>
    <property type="match status" value="1"/>
</dbReference>
<dbReference type="AlphaFoldDB" id="A0A9N7MRX8"/>
<evidence type="ECO:0000313" key="1">
    <source>
        <dbReference type="EMBL" id="CAA0811269.1"/>
    </source>
</evidence>
<evidence type="ECO:0000313" key="2">
    <source>
        <dbReference type="Proteomes" id="UP001153555"/>
    </source>
</evidence>
<dbReference type="PANTHER" id="PTHR47481:SF7">
    <property type="entry name" value="CCHC-TYPE DOMAIN-CONTAINING PROTEIN"/>
    <property type="match status" value="1"/>
</dbReference>
<dbReference type="OrthoDB" id="1727805at2759"/>